<feature type="compositionally biased region" description="Basic and acidic residues" evidence="1">
    <location>
        <begin position="114"/>
        <end position="124"/>
    </location>
</feature>
<feature type="region of interest" description="Disordered" evidence="1">
    <location>
        <begin position="178"/>
        <end position="226"/>
    </location>
</feature>
<feature type="compositionally biased region" description="Low complexity" evidence="1">
    <location>
        <begin position="437"/>
        <end position="468"/>
    </location>
</feature>
<feature type="compositionally biased region" description="Basic and acidic residues" evidence="1">
    <location>
        <begin position="208"/>
        <end position="219"/>
    </location>
</feature>
<sequence length="515" mass="56604">MHRPSTYLSGVEKEEKKKAGTRTSPSGFSLLISDGDGFGKNKGERSVSLSDYRYESEDGNGIGEGFDDDNPWVNSRTVSTATLRSRRQYQRKESGREVGYVYDGEDTTAHSNGHLHEHRPLSETRRRRRSRSALGSISKHPLYVDTSADAEGDSNVNFDGHPSRNRLYSSSKLPFFSSYSREGSSSSTPGLADHQTRPSLRRAIGSWEGRKDVERDRSSKGSGVSDNDVDVVVHKVMRTDTLAGISLKYNIPLAQLRKANKLWTNDSIHLRNVLYIPLRDVSISSRLSPNILPNNSDSASISKSSTHTNLPETAFTSSTQGEIHKVPISQLSFFPPSGGLNTPTSIPNTRPRTNTRQRTTPNLTPPTRSIASGGSSPSFSLAFLIQGLNNASQEIKSRLSFDSKHSSETGEERGEIEMDPVKNRSGKRSGENGVDGSSSIPNISSTSQYYPHSLSRTTSSTLSSSFESPSRKTVIRSVQLQPSPKMVIPTAIERDKERGQLGLRLREAVLDSDTE</sequence>
<feature type="domain" description="LysM" evidence="2">
    <location>
        <begin position="232"/>
        <end position="276"/>
    </location>
</feature>
<dbReference type="CDD" id="cd00118">
    <property type="entry name" value="LysM"/>
    <property type="match status" value="1"/>
</dbReference>
<dbReference type="InterPro" id="IPR045030">
    <property type="entry name" value="LYSM1-4"/>
</dbReference>
<reference evidence="3" key="1">
    <citation type="submission" date="2021-10" db="EMBL/GenBank/DDBJ databases">
        <title>De novo Genome Assembly of Clathrus columnatus (Basidiomycota, Fungi) Using Illumina and Nanopore Sequence Data.</title>
        <authorList>
            <person name="Ogiso-Tanaka E."/>
            <person name="Itagaki H."/>
            <person name="Hosoya T."/>
            <person name="Hosaka K."/>
        </authorList>
    </citation>
    <scope>NUCLEOTIDE SEQUENCE</scope>
    <source>
        <strain evidence="3">MO-923</strain>
    </source>
</reference>
<feature type="region of interest" description="Disordered" evidence="1">
    <location>
        <begin position="1"/>
        <end position="140"/>
    </location>
</feature>
<organism evidence="3 4">
    <name type="scientific">Clathrus columnatus</name>
    <dbReference type="NCBI Taxonomy" id="1419009"/>
    <lineage>
        <taxon>Eukaryota</taxon>
        <taxon>Fungi</taxon>
        <taxon>Dikarya</taxon>
        <taxon>Basidiomycota</taxon>
        <taxon>Agaricomycotina</taxon>
        <taxon>Agaricomycetes</taxon>
        <taxon>Phallomycetidae</taxon>
        <taxon>Phallales</taxon>
        <taxon>Clathraceae</taxon>
        <taxon>Clathrus</taxon>
    </lineage>
</organism>
<dbReference type="InterPro" id="IPR018392">
    <property type="entry name" value="LysM"/>
</dbReference>
<accession>A0AAV5A137</accession>
<feature type="compositionally biased region" description="Polar residues" evidence="1">
    <location>
        <begin position="72"/>
        <end position="83"/>
    </location>
</feature>
<feature type="region of interest" description="Disordered" evidence="1">
    <location>
        <begin position="399"/>
        <end position="476"/>
    </location>
</feature>
<keyword evidence="4" id="KW-1185">Reference proteome</keyword>
<dbReference type="SUPFAM" id="SSF54106">
    <property type="entry name" value="LysM domain"/>
    <property type="match status" value="1"/>
</dbReference>
<feature type="region of interest" description="Disordered" evidence="1">
    <location>
        <begin position="145"/>
        <end position="164"/>
    </location>
</feature>
<feature type="region of interest" description="Disordered" evidence="1">
    <location>
        <begin position="333"/>
        <end position="375"/>
    </location>
</feature>
<dbReference type="SMART" id="SM00257">
    <property type="entry name" value="LysM"/>
    <property type="match status" value="1"/>
</dbReference>
<feature type="compositionally biased region" description="Low complexity" evidence="1">
    <location>
        <begin position="341"/>
        <end position="375"/>
    </location>
</feature>
<protein>
    <recommendedName>
        <fullName evidence="2">LysM domain-containing protein</fullName>
    </recommendedName>
</protein>
<feature type="region of interest" description="Disordered" evidence="1">
    <location>
        <begin position="296"/>
        <end position="321"/>
    </location>
</feature>
<dbReference type="Pfam" id="PF01476">
    <property type="entry name" value="LysM"/>
    <property type="match status" value="1"/>
</dbReference>
<proteinExistence type="predicted"/>
<feature type="compositionally biased region" description="Low complexity" evidence="1">
    <location>
        <begin position="178"/>
        <end position="187"/>
    </location>
</feature>
<dbReference type="PROSITE" id="PS51782">
    <property type="entry name" value="LYSM"/>
    <property type="match status" value="1"/>
</dbReference>
<evidence type="ECO:0000313" key="4">
    <source>
        <dbReference type="Proteomes" id="UP001050691"/>
    </source>
</evidence>
<dbReference type="Gene3D" id="3.10.350.10">
    <property type="entry name" value="LysM domain"/>
    <property type="match status" value="1"/>
</dbReference>
<dbReference type="InterPro" id="IPR036779">
    <property type="entry name" value="LysM_dom_sf"/>
</dbReference>
<dbReference type="Proteomes" id="UP001050691">
    <property type="component" value="Unassembled WGS sequence"/>
</dbReference>
<evidence type="ECO:0000256" key="1">
    <source>
        <dbReference type="SAM" id="MobiDB-lite"/>
    </source>
</evidence>
<feature type="compositionally biased region" description="Polar residues" evidence="1">
    <location>
        <begin position="306"/>
        <end position="321"/>
    </location>
</feature>
<gene>
    <name evidence="3" type="ORF">Clacol_000906</name>
</gene>
<evidence type="ECO:0000313" key="3">
    <source>
        <dbReference type="EMBL" id="GJJ06710.1"/>
    </source>
</evidence>
<dbReference type="AlphaFoldDB" id="A0AAV5A137"/>
<feature type="compositionally biased region" description="Basic and acidic residues" evidence="1">
    <location>
        <begin position="399"/>
        <end position="422"/>
    </location>
</feature>
<dbReference type="PANTHER" id="PTHR20932">
    <property type="entry name" value="LYSM AND PUTATIVE PEPTIDOGLYCAN-BINDING DOMAIN-CONTAINING PROTEIN"/>
    <property type="match status" value="1"/>
</dbReference>
<comment type="caution">
    <text evidence="3">The sequence shown here is derived from an EMBL/GenBank/DDBJ whole genome shotgun (WGS) entry which is preliminary data.</text>
</comment>
<dbReference type="PANTHER" id="PTHR20932:SF8">
    <property type="entry name" value="LD22649P"/>
    <property type="match status" value="1"/>
</dbReference>
<evidence type="ECO:0000259" key="2">
    <source>
        <dbReference type="PROSITE" id="PS51782"/>
    </source>
</evidence>
<dbReference type="EMBL" id="BPWL01000001">
    <property type="protein sequence ID" value="GJJ06710.1"/>
    <property type="molecule type" value="Genomic_DNA"/>
</dbReference>
<feature type="compositionally biased region" description="Low complexity" evidence="1">
    <location>
        <begin position="296"/>
        <end position="305"/>
    </location>
</feature>
<name>A0AAV5A137_9AGAM</name>